<evidence type="ECO:0000256" key="6">
    <source>
        <dbReference type="ARBA" id="ARBA00012026"/>
    </source>
</evidence>
<gene>
    <name evidence="18" type="ORF">EHS25_006841</name>
</gene>
<dbReference type="PANTHER" id="PTHR31637">
    <property type="entry name" value="2,3-BISPHOSPHOGLYCERATE-INDEPENDENT PHOSPHOGLYCERATE MUTASE"/>
    <property type="match status" value="1"/>
</dbReference>
<feature type="binding site" evidence="14">
    <location>
        <begin position="282"/>
        <end position="285"/>
    </location>
    <ligand>
        <name>substrate</name>
    </ligand>
</feature>
<feature type="binding site" evidence="14">
    <location>
        <begin position="176"/>
        <end position="177"/>
    </location>
    <ligand>
        <name>substrate</name>
    </ligand>
</feature>
<dbReference type="UniPathway" id="UPA00109">
    <property type="reaction ID" value="UER00186"/>
</dbReference>
<dbReference type="Pfam" id="PF01676">
    <property type="entry name" value="Metalloenzyme"/>
    <property type="match status" value="1"/>
</dbReference>
<evidence type="ECO:0000256" key="3">
    <source>
        <dbReference type="ARBA" id="ARBA00002315"/>
    </source>
</evidence>
<feature type="binding site" evidence="14">
    <location>
        <position position="208"/>
    </location>
    <ligand>
        <name>substrate</name>
    </ligand>
</feature>
<dbReference type="GO" id="GO:0030145">
    <property type="term" value="F:manganese ion binding"/>
    <property type="evidence" value="ECO:0007669"/>
    <property type="project" value="InterPro"/>
</dbReference>
<dbReference type="AlphaFoldDB" id="A0A427XRM4"/>
<dbReference type="Gene3D" id="3.40.720.10">
    <property type="entry name" value="Alkaline Phosphatase, subunit A"/>
    <property type="match status" value="1"/>
</dbReference>
<feature type="binding site" evidence="15">
    <location>
        <position position="463"/>
    </location>
    <ligand>
        <name>Mn(2+)</name>
        <dbReference type="ChEBI" id="CHEBI:29035"/>
        <label>2</label>
    </ligand>
</feature>
<feature type="binding site" evidence="15">
    <location>
        <position position="425"/>
    </location>
    <ligand>
        <name>Mn(2+)</name>
        <dbReference type="ChEBI" id="CHEBI:29035"/>
        <label>1</label>
    </ligand>
</feature>
<evidence type="ECO:0000256" key="12">
    <source>
        <dbReference type="ARBA" id="ARBA00083354"/>
    </source>
</evidence>
<dbReference type="InterPro" id="IPR006124">
    <property type="entry name" value="Metalloenzyme"/>
</dbReference>
<accession>A0A427XRM4</accession>
<keyword evidence="8" id="KW-0324">Glycolysis</keyword>
<dbReference type="HAMAP" id="MF_01038">
    <property type="entry name" value="GpmI"/>
    <property type="match status" value="1"/>
</dbReference>
<dbReference type="InterPro" id="IPR036646">
    <property type="entry name" value="PGAM_B_sf"/>
</dbReference>
<evidence type="ECO:0000256" key="1">
    <source>
        <dbReference type="ARBA" id="ARBA00000370"/>
    </source>
</evidence>
<evidence type="ECO:0000256" key="4">
    <source>
        <dbReference type="ARBA" id="ARBA00004798"/>
    </source>
</evidence>
<dbReference type="STRING" id="1890683.A0A427XRM4"/>
<comment type="pathway">
    <text evidence="4">Carbohydrate degradation; glycolysis; pyruvate from D-glyceraldehyde 3-phosphate: step 3/5.</text>
</comment>
<evidence type="ECO:0000313" key="19">
    <source>
        <dbReference type="Proteomes" id="UP000279259"/>
    </source>
</evidence>
<organism evidence="18 19">
    <name type="scientific">Saitozyma podzolica</name>
    <dbReference type="NCBI Taxonomy" id="1890683"/>
    <lineage>
        <taxon>Eukaryota</taxon>
        <taxon>Fungi</taxon>
        <taxon>Dikarya</taxon>
        <taxon>Basidiomycota</taxon>
        <taxon>Agaricomycotina</taxon>
        <taxon>Tremellomycetes</taxon>
        <taxon>Tremellales</taxon>
        <taxon>Trimorphomycetaceae</taxon>
        <taxon>Saitozyma</taxon>
    </lineage>
</organism>
<dbReference type="InterPro" id="IPR011258">
    <property type="entry name" value="BPG-indep_PGM_N"/>
</dbReference>
<evidence type="ECO:0000313" key="18">
    <source>
        <dbReference type="EMBL" id="RSH81484.1"/>
    </source>
</evidence>
<feature type="binding site" evidence="15">
    <location>
        <position position="35"/>
    </location>
    <ligand>
        <name>Mn(2+)</name>
        <dbReference type="ChEBI" id="CHEBI:29035"/>
        <label>2</label>
    </ligand>
</feature>
<feature type="domain" description="Metalloenzyme" evidence="16">
    <location>
        <begin position="27"/>
        <end position="520"/>
    </location>
</feature>
<sequence length="534" mass="58600">MATHAPTSPELGGDNKRQKTDGVKINKKVCLIVHDGWGLSSNEKGNAIFHGDTTHMDAIRDKHNFVELEAHGLAVGLKEGLMGNSEVGHLNIGAGRIVWQDIVKIDQSIKKDEFSKQKAIIDCMERAKSHGSRLHLMGLVSDGGVHSHITHLYALLRMAKSYGIEHVFIHYLGDGRDTAPRSATKYIQQLQDYIKEVGVGEISTVVGRYYAMDRDKRWDRVKIGVDGLVQGKGDKCKPEELVAKVEEGYSNDITDEFIKPIICGSEDSRLKAGDTLFTFNYRSDRMREIVSVLGLPDKPMEVEVPEDLAITTMTRYNAEFPFSIAYPPASMDNVLAEWLAKQGANQCHIAETEKYAHVTFFFNGGVEKQFKAEDRHMIPSPKVATYDKKPEMSVQAVADKVAEVVKTNDYDFVMCNFAPPDMVGHTGVYDAAVEAITATDAAVKTVYDACEEAGYVLCVTADHGNAEQMLDPETGNPHTAHTTNHVPFIVTGDKGGLEVSGEPGALADVAPTILDILGLPKPEEMSGRSLVAKK</sequence>
<comment type="similarity">
    <text evidence="5">Belongs to the BPG-independent phosphoglycerate mutase family.</text>
</comment>
<evidence type="ECO:0000256" key="13">
    <source>
        <dbReference type="PIRSR" id="PIRSR001492-1"/>
    </source>
</evidence>
<dbReference type="Pfam" id="PF06415">
    <property type="entry name" value="iPGM_N"/>
    <property type="match status" value="1"/>
</dbReference>
<evidence type="ECO:0000259" key="17">
    <source>
        <dbReference type="Pfam" id="PF06415"/>
    </source>
</evidence>
<keyword evidence="7 15" id="KW-0479">Metal-binding</keyword>
<feature type="binding site" evidence="15">
    <location>
        <position position="481"/>
    </location>
    <ligand>
        <name>Mn(2+)</name>
        <dbReference type="ChEBI" id="CHEBI:29035"/>
        <label>1</label>
    </ligand>
</feature>
<dbReference type="SUPFAM" id="SSF64158">
    <property type="entry name" value="2,3-Bisphosphoglycerate-independent phosphoglycerate mutase, substrate-binding domain"/>
    <property type="match status" value="1"/>
</dbReference>
<protein>
    <recommendedName>
        <fullName evidence="11">2,3-bisphosphoglycerate-independent phosphoglycerate mutase</fullName>
        <ecNumber evidence="6">5.4.2.12</ecNumber>
    </recommendedName>
    <alternativeName>
        <fullName evidence="12">Cofactor-independent phosphoglycerate mutase homolog</fullName>
    </alternativeName>
</protein>
<dbReference type="EMBL" id="RSCD01000030">
    <property type="protein sequence ID" value="RSH81484.1"/>
    <property type="molecule type" value="Genomic_DNA"/>
</dbReference>
<feature type="domain" description="BPG-independent PGAM N-terminal" evidence="17">
    <location>
        <begin position="105"/>
        <end position="317"/>
    </location>
</feature>
<comment type="catalytic activity">
    <reaction evidence="1">
        <text>(2R)-2-phosphoglycerate = (2R)-3-phosphoglycerate</text>
        <dbReference type="Rhea" id="RHEA:15901"/>
        <dbReference type="ChEBI" id="CHEBI:58272"/>
        <dbReference type="ChEBI" id="CHEBI:58289"/>
        <dbReference type="EC" id="5.4.2.12"/>
    </reaction>
</comment>
<keyword evidence="19" id="KW-1185">Reference proteome</keyword>
<comment type="cofactor">
    <cofactor evidence="2">
        <name>Mn(2+)</name>
        <dbReference type="ChEBI" id="CHEBI:29035"/>
    </cofactor>
</comment>
<keyword evidence="9 15" id="KW-0464">Manganese</keyword>
<evidence type="ECO:0000256" key="2">
    <source>
        <dbReference type="ARBA" id="ARBA00001936"/>
    </source>
</evidence>
<evidence type="ECO:0000256" key="15">
    <source>
        <dbReference type="PIRSR" id="PIRSR001492-3"/>
    </source>
</evidence>
<evidence type="ECO:0000256" key="8">
    <source>
        <dbReference type="ARBA" id="ARBA00023152"/>
    </source>
</evidence>
<dbReference type="GO" id="GO:0006096">
    <property type="term" value="P:glycolytic process"/>
    <property type="evidence" value="ECO:0007669"/>
    <property type="project" value="UniProtKB-UniPathway"/>
</dbReference>
<dbReference type="FunFam" id="3.40.1450.10:FF:000001">
    <property type="entry name" value="2,3-bisphosphoglycerate-independent phosphoglycerate mutase"/>
    <property type="match status" value="1"/>
</dbReference>
<evidence type="ECO:0000256" key="7">
    <source>
        <dbReference type="ARBA" id="ARBA00022723"/>
    </source>
</evidence>
<evidence type="ECO:0000256" key="10">
    <source>
        <dbReference type="ARBA" id="ARBA00023235"/>
    </source>
</evidence>
<feature type="active site" description="Phosphoserine intermediate" evidence="13">
    <location>
        <position position="85"/>
    </location>
</feature>
<feature type="binding site" evidence="15">
    <location>
        <position position="421"/>
    </location>
    <ligand>
        <name>Mn(2+)</name>
        <dbReference type="ChEBI" id="CHEBI:29035"/>
        <label>1</label>
    </ligand>
</feature>
<feature type="binding site" evidence="15">
    <location>
        <position position="85"/>
    </location>
    <ligand>
        <name>Mn(2+)</name>
        <dbReference type="ChEBI" id="CHEBI:29035"/>
        <label>2</label>
    </ligand>
</feature>
<dbReference type="InterPro" id="IPR005995">
    <property type="entry name" value="Pgm_bpd_ind"/>
</dbReference>
<evidence type="ECO:0000256" key="5">
    <source>
        <dbReference type="ARBA" id="ARBA00008819"/>
    </source>
</evidence>
<dbReference type="PIRSF" id="PIRSF001492">
    <property type="entry name" value="IPGAM"/>
    <property type="match status" value="1"/>
</dbReference>
<dbReference type="CDD" id="cd16010">
    <property type="entry name" value="iPGM"/>
    <property type="match status" value="1"/>
</dbReference>
<dbReference type="EC" id="5.4.2.12" evidence="6"/>
<dbReference type="Proteomes" id="UP000279259">
    <property type="component" value="Unassembled WGS sequence"/>
</dbReference>
<comment type="caution">
    <text evidence="18">The sequence shown here is derived from an EMBL/GenBank/DDBJ whole genome shotgun (WGS) entry which is preliminary data.</text>
</comment>
<feature type="binding site" evidence="14">
    <location>
        <position position="146"/>
    </location>
    <ligand>
        <name>substrate</name>
    </ligand>
</feature>
<name>A0A427XRM4_9TREE</name>
<feature type="binding site" evidence="14">
    <location>
        <position position="354"/>
    </location>
    <ligand>
        <name>substrate</name>
    </ligand>
</feature>
<dbReference type="PANTHER" id="PTHR31637:SF0">
    <property type="entry name" value="2,3-BISPHOSPHOGLYCERATE-INDEPENDENT PHOSPHOGLYCERATE MUTASE"/>
    <property type="match status" value="1"/>
</dbReference>
<proteinExistence type="inferred from homology"/>
<comment type="function">
    <text evidence="3">Catalyzes the interconversion of 2-phosphoglycerate and 3-phosphoglycerate.</text>
</comment>
<dbReference type="GO" id="GO:0005737">
    <property type="term" value="C:cytoplasm"/>
    <property type="evidence" value="ECO:0007669"/>
    <property type="project" value="InterPro"/>
</dbReference>
<dbReference type="GO" id="GO:0004619">
    <property type="term" value="F:phosphoglycerate mutase activity"/>
    <property type="evidence" value="ECO:0007669"/>
    <property type="project" value="UniProtKB-EC"/>
</dbReference>
<dbReference type="FunFam" id="3.40.720.10:FF:000001">
    <property type="entry name" value="2,3-bisphosphoglycerate-independent phosphoglycerate mutase"/>
    <property type="match status" value="1"/>
</dbReference>
<evidence type="ECO:0000256" key="9">
    <source>
        <dbReference type="ARBA" id="ARBA00023211"/>
    </source>
</evidence>
<feature type="binding site" evidence="14">
    <location>
        <position position="214"/>
    </location>
    <ligand>
        <name>substrate</name>
    </ligand>
</feature>
<feature type="binding site" evidence="15">
    <location>
        <position position="462"/>
    </location>
    <ligand>
        <name>Mn(2+)</name>
        <dbReference type="ChEBI" id="CHEBI:29035"/>
        <label>2</label>
    </ligand>
</feature>
<keyword evidence="10" id="KW-0413">Isomerase</keyword>
<dbReference type="GO" id="GO:0006007">
    <property type="term" value="P:glucose catabolic process"/>
    <property type="evidence" value="ECO:0007669"/>
    <property type="project" value="InterPro"/>
</dbReference>
<reference evidence="18 19" key="1">
    <citation type="submission" date="2018-11" db="EMBL/GenBank/DDBJ databases">
        <title>Genome sequence of Saitozyma podzolica DSM 27192.</title>
        <authorList>
            <person name="Aliyu H."/>
            <person name="Gorte O."/>
            <person name="Ochsenreither K."/>
        </authorList>
    </citation>
    <scope>NUCLEOTIDE SEQUENCE [LARGE SCALE GENOMIC DNA]</scope>
    <source>
        <strain evidence="18 19">DSM 27192</strain>
    </source>
</reference>
<evidence type="ECO:0000256" key="14">
    <source>
        <dbReference type="PIRSR" id="PIRSR001492-2"/>
    </source>
</evidence>
<dbReference type="Gene3D" id="3.40.1450.10">
    <property type="entry name" value="BPG-independent phosphoglycerate mutase, domain B"/>
    <property type="match status" value="1"/>
</dbReference>
<evidence type="ECO:0000256" key="11">
    <source>
        <dbReference type="ARBA" id="ARBA00071648"/>
    </source>
</evidence>
<evidence type="ECO:0000259" key="16">
    <source>
        <dbReference type="Pfam" id="PF01676"/>
    </source>
</evidence>
<dbReference type="OrthoDB" id="1886626at2759"/>
<dbReference type="InterPro" id="IPR017850">
    <property type="entry name" value="Alkaline_phosphatase_core_sf"/>
</dbReference>
<dbReference type="SUPFAM" id="SSF53649">
    <property type="entry name" value="Alkaline phosphatase-like"/>
    <property type="match status" value="1"/>
</dbReference>
<dbReference type="NCBIfam" id="TIGR01307">
    <property type="entry name" value="pgm_bpd_ind"/>
    <property type="match status" value="1"/>
</dbReference>